<dbReference type="AlphaFoldDB" id="A0A839YUI3"/>
<dbReference type="EMBL" id="JACICF010000001">
    <property type="protein sequence ID" value="MBB3763901.1"/>
    <property type="molecule type" value="Genomic_DNA"/>
</dbReference>
<comment type="caution">
    <text evidence="3">The sequence shown here is derived from an EMBL/GenBank/DDBJ whole genome shotgun (WGS) entry which is preliminary data.</text>
</comment>
<dbReference type="RefSeq" id="WP_183933207.1">
    <property type="nucleotide sequence ID" value="NZ_JACICF010000001.1"/>
</dbReference>
<evidence type="ECO:0000313" key="3">
    <source>
        <dbReference type="EMBL" id="MBB3763901.1"/>
    </source>
</evidence>
<accession>A0A839YUI3</accession>
<protein>
    <submittedName>
        <fullName evidence="3">Uncharacterized protein</fullName>
    </submittedName>
</protein>
<feature type="signal peptide" evidence="2">
    <location>
        <begin position="1"/>
        <end position="22"/>
    </location>
</feature>
<reference evidence="3 4" key="1">
    <citation type="submission" date="2020-08" db="EMBL/GenBank/DDBJ databases">
        <title>Genomic Encyclopedia of Type Strains, Phase IV (KMG-IV): sequencing the most valuable type-strain genomes for metagenomic binning, comparative biology and taxonomic classification.</title>
        <authorList>
            <person name="Goeker M."/>
        </authorList>
    </citation>
    <scope>NUCLEOTIDE SEQUENCE [LARGE SCALE GENOMIC DNA]</scope>
    <source>
        <strain evidence="3 4">DSM 24194</strain>
    </source>
</reference>
<keyword evidence="4" id="KW-1185">Reference proteome</keyword>
<keyword evidence="2" id="KW-0732">Signal</keyword>
<name>A0A839YUI3_9SPHN</name>
<feature type="chain" id="PRO_5032607980" evidence="2">
    <location>
        <begin position="23"/>
        <end position="95"/>
    </location>
</feature>
<feature type="region of interest" description="Disordered" evidence="1">
    <location>
        <begin position="20"/>
        <end position="39"/>
    </location>
</feature>
<proteinExistence type="predicted"/>
<evidence type="ECO:0000313" key="4">
    <source>
        <dbReference type="Proteomes" id="UP000578569"/>
    </source>
</evidence>
<dbReference type="Proteomes" id="UP000578569">
    <property type="component" value="Unassembled WGS sequence"/>
</dbReference>
<organism evidence="3 4">
    <name type="scientific">Sphingomicrobium lutaoense</name>
    <dbReference type="NCBI Taxonomy" id="515949"/>
    <lineage>
        <taxon>Bacteria</taxon>
        <taxon>Pseudomonadati</taxon>
        <taxon>Pseudomonadota</taxon>
        <taxon>Alphaproteobacteria</taxon>
        <taxon>Sphingomonadales</taxon>
        <taxon>Sphingomonadaceae</taxon>
        <taxon>Sphingomicrobium</taxon>
    </lineage>
</organism>
<gene>
    <name evidence="3" type="ORF">FHS50_000924</name>
</gene>
<sequence length="95" mass="10063">MKHSLSIIAAACLVVAPAAAHASGKTGADGKRPTSAWTSKERVSLAVTSPVSEKAKVKRWVKPERSVDDSNQRCSMPPLMRLGNAVAAFMGWMAV</sequence>
<evidence type="ECO:0000256" key="1">
    <source>
        <dbReference type="SAM" id="MobiDB-lite"/>
    </source>
</evidence>
<evidence type="ECO:0000256" key="2">
    <source>
        <dbReference type="SAM" id="SignalP"/>
    </source>
</evidence>